<dbReference type="OrthoDB" id="9776731at2"/>
<dbReference type="PIRSF" id="PIRSF005962">
    <property type="entry name" value="Pept_M20D_amidohydro"/>
    <property type="match status" value="1"/>
</dbReference>
<feature type="binding site" evidence="1">
    <location>
        <position position="138"/>
    </location>
    <ligand>
        <name>Mn(2+)</name>
        <dbReference type="ChEBI" id="CHEBI:29035"/>
        <label>2</label>
    </ligand>
</feature>
<dbReference type="EMBL" id="JXJT01000009">
    <property type="protein sequence ID" value="PCS03329.1"/>
    <property type="molecule type" value="Genomic_DNA"/>
</dbReference>
<feature type="binding site" evidence="1">
    <location>
        <position position="362"/>
    </location>
    <ligand>
        <name>Mn(2+)</name>
        <dbReference type="ChEBI" id="CHEBI:29035"/>
        <label>2</label>
    </ligand>
</feature>
<dbReference type="STRING" id="1122154.SAMN02746068_01500"/>
<dbReference type="GO" id="GO:0046872">
    <property type="term" value="F:metal ion binding"/>
    <property type="evidence" value="ECO:0007669"/>
    <property type="project" value="UniProtKB-KW"/>
</dbReference>
<keyword evidence="1" id="KW-0464">Manganese</keyword>
<dbReference type="Proteomes" id="UP000185655">
    <property type="component" value="Unassembled WGS sequence"/>
</dbReference>
<dbReference type="InterPro" id="IPR011650">
    <property type="entry name" value="Peptidase_M20_dimer"/>
</dbReference>
<keyword evidence="6" id="KW-1185">Reference proteome</keyword>
<sequence>MTTESLLAQVPVQDIVTWRHHLHAHPELSFHEYQTTDYIISILETFPNLELQRPTETGVVAILKGGKTGKTIALRADIDALPIQEETDVGFISQNDGVMHACGHDTHTSILLGAIKMLAPMQAEIAGTIKFLFQPAEEVPPGGAVQFVKAGVMDDVDQVFGLHIFPMIPTGAIGYKYGALTASSDTLDLTIHGVGAHAMSPETSVDVITIGAEIISNCNNIIARRISPLAAGLISWGQFSAGHTNNVIPDTATIKASIRTRNPEIRTQMRDMIEQTVKGICEAYGATYDFDFIYGYSSVVNSTVEMDALRQSATKIVGESGIFEVPDMMGGEDFSAYTDVKPGCFFALGGGEAKDGYGHINHSPEFKVDDNSLPVGTAVFVQLVKDLMIA</sequence>
<dbReference type="PANTHER" id="PTHR11014">
    <property type="entry name" value="PEPTIDASE M20 FAMILY MEMBER"/>
    <property type="match status" value="1"/>
</dbReference>
<dbReference type="Pfam" id="PF07687">
    <property type="entry name" value="M20_dimer"/>
    <property type="match status" value="1"/>
</dbReference>
<dbReference type="Gene3D" id="3.30.70.360">
    <property type="match status" value="1"/>
</dbReference>
<dbReference type="EMBL" id="FPKS01000008">
    <property type="protein sequence ID" value="SFZ75237.1"/>
    <property type="molecule type" value="Genomic_DNA"/>
</dbReference>
<evidence type="ECO:0000259" key="2">
    <source>
        <dbReference type="Pfam" id="PF07687"/>
    </source>
</evidence>
<keyword evidence="1" id="KW-0479">Metal-binding</keyword>
<reference evidence="3 6" key="1">
    <citation type="submission" date="2014-12" db="EMBL/GenBank/DDBJ databases">
        <title>Draft genome sequences of 10 type strains of Lactococcus.</title>
        <authorList>
            <person name="Sun Z."/>
            <person name="Zhong Z."/>
            <person name="Liu W."/>
            <person name="Zhang W."/>
            <person name="Zhang H."/>
        </authorList>
    </citation>
    <scope>NUCLEOTIDE SEQUENCE [LARGE SCALE GENOMIC DNA]</scope>
    <source>
        <strain evidence="3 6">DSM 22330</strain>
    </source>
</reference>
<proteinExistence type="predicted"/>
<feature type="binding site" evidence="1">
    <location>
        <position position="163"/>
    </location>
    <ligand>
        <name>Mn(2+)</name>
        <dbReference type="ChEBI" id="CHEBI:29035"/>
        <label>2</label>
    </ligand>
</feature>
<evidence type="ECO:0000256" key="1">
    <source>
        <dbReference type="PIRSR" id="PIRSR005962-1"/>
    </source>
</evidence>
<keyword evidence="4" id="KW-0378">Hydrolase</keyword>
<protein>
    <submittedName>
        <fullName evidence="3 4">Amidohydrolase</fullName>
    </submittedName>
</protein>
<evidence type="ECO:0000313" key="6">
    <source>
        <dbReference type="Proteomes" id="UP000218979"/>
    </source>
</evidence>
<dbReference type="Pfam" id="PF01546">
    <property type="entry name" value="Peptidase_M20"/>
    <property type="match status" value="1"/>
</dbReference>
<comment type="cofactor">
    <cofactor evidence="1">
        <name>Mn(2+)</name>
        <dbReference type="ChEBI" id="CHEBI:29035"/>
    </cofactor>
    <text evidence="1">The Mn(2+) ion enhances activity.</text>
</comment>
<reference evidence="4 5" key="2">
    <citation type="submission" date="2016-11" db="EMBL/GenBank/DDBJ databases">
        <authorList>
            <person name="Jaros S."/>
            <person name="Januszkiewicz K."/>
            <person name="Wedrychowicz H."/>
        </authorList>
    </citation>
    <scope>NUCLEOTIDE SEQUENCE [LARGE SCALE GENOMIC DNA]</scope>
    <source>
        <strain evidence="4 5">DSM 22330</strain>
    </source>
</reference>
<name>A0A1K2HF06_9LACT</name>
<dbReference type="NCBIfam" id="TIGR01891">
    <property type="entry name" value="amidohydrolases"/>
    <property type="match status" value="1"/>
</dbReference>
<dbReference type="InterPro" id="IPR017439">
    <property type="entry name" value="Amidohydrolase"/>
</dbReference>
<evidence type="ECO:0000313" key="3">
    <source>
        <dbReference type="EMBL" id="PCS03329.1"/>
    </source>
</evidence>
<feature type="binding site" evidence="1">
    <location>
        <position position="102"/>
    </location>
    <ligand>
        <name>Mn(2+)</name>
        <dbReference type="ChEBI" id="CHEBI:29035"/>
        <label>2</label>
    </ligand>
</feature>
<organism evidence="4 5">
    <name type="scientific">Pseudolactococcus chungangensis CAU 28 = DSM 22330</name>
    <dbReference type="NCBI Taxonomy" id="1122154"/>
    <lineage>
        <taxon>Bacteria</taxon>
        <taxon>Bacillati</taxon>
        <taxon>Bacillota</taxon>
        <taxon>Bacilli</taxon>
        <taxon>Lactobacillales</taxon>
        <taxon>Streptococcaceae</taxon>
        <taxon>Pseudolactococcus</taxon>
    </lineage>
</organism>
<feature type="binding site" evidence="1">
    <location>
        <position position="104"/>
    </location>
    <ligand>
        <name>Mn(2+)</name>
        <dbReference type="ChEBI" id="CHEBI:29035"/>
        <label>2</label>
    </ligand>
</feature>
<dbReference type="SUPFAM" id="SSF55031">
    <property type="entry name" value="Bacterial exopeptidase dimerisation domain"/>
    <property type="match status" value="1"/>
</dbReference>
<dbReference type="SUPFAM" id="SSF53187">
    <property type="entry name" value="Zn-dependent exopeptidases"/>
    <property type="match status" value="1"/>
</dbReference>
<gene>
    <name evidence="3" type="ORF">RR45_GL002098</name>
    <name evidence="4" type="ORF">SAMN02746068_01500</name>
</gene>
<dbReference type="AlphaFoldDB" id="A0A1K2HF06"/>
<dbReference type="Proteomes" id="UP000218979">
    <property type="component" value="Unassembled WGS sequence"/>
</dbReference>
<dbReference type="RefSeq" id="WP_031365467.1">
    <property type="nucleotide sequence ID" value="NZ_FPKS01000008.1"/>
</dbReference>
<feature type="domain" description="Peptidase M20 dimerisation" evidence="2">
    <location>
        <begin position="186"/>
        <end position="280"/>
    </location>
</feature>
<dbReference type="Gene3D" id="3.40.630.10">
    <property type="entry name" value="Zn peptidases"/>
    <property type="match status" value="1"/>
</dbReference>
<evidence type="ECO:0000313" key="5">
    <source>
        <dbReference type="Proteomes" id="UP000185655"/>
    </source>
</evidence>
<dbReference type="PANTHER" id="PTHR11014:SF63">
    <property type="entry name" value="METALLOPEPTIDASE, PUTATIVE (AFU_ORTHOLOGUE AFUA_6G09600)-RELATED"/>
    <property type="match status" value="1"/>
</dbReference>
<evidence type="ECO:0000313" key="4">
    <source>
        <dbReference type="EMBL" id="SFZ75237.1"/>
    </source>
</evidence>
<dbReference type="InterPro" id="IPR036264">
    <property type="entry name" value="Bact_exopeptidase_dim_dom"/>
</dbReference>
<dbReference type="InterPro" id="IPR002933">
    <property type="entry name" value="Peptidase_M20"/>
</dbReference>
<accession>A0A1K2HF06</accession>
<dbReference type="GO" id="GO:0016787">
    <property type="term" value="F:hydrolase activity"/>
    <property type="evidence" value="ECO:0007669"/>
    <property type="project" value="UniProtKB-KW"/>
</dbReference>